<protein>
    <submittedName>
        <fullName evidence="4">Aste57867_10859 protein</fullName>
    </submittedName>
</protein>
<feature type="chain" id="PRO_5036355455" evidence="1">
    <location>
        <begin position="18"/>
        <end position="164"/>
    </location>
</feature>
<evidence type="ECO:0000313" key="5">
    <source>
        <dbReference type="Proteomes" id="UP000332933"/>
    </source>
</evidence>
<evidence type="ECO:0000256" key="1">
    <source>
        <dbReference type="SAM" id="SignalP"/>
    </source>
</evidence>
<accession>A0A485KRF2</accession>
<evidence type="ECO:0000313" key="4">
    <source>
        <dbReference type="EMBL" id="VFT87727.1"/>
    </source>
</evidence>
<feature type="signal peptide" evidence="1">
    <location>
        <begin position="1"/>
        <end position="17"/>
    </location>
</feature>
<feature type="domain" description="Temptin Cys/Cys disulfide" evidence="2">
    <location>
        <begin position="16"/>
        <end position="105"/>
    </location>
</feature>
<sequence>MPSKIVLVAALAASVAALPQYVANVPNGANVQGVAALGHVDTSGGGARNAFGQAFGSNNHKWTAALCQADSDGDGATNGEELGDPCCSWKIGATLSSTTATHPGVPNKFTPDQLLALKCQTSGNTTAAPSTGSTPAPAATTAKGSASAVGVAAVALALAIAAAL</sequence>
<dbReference type="PANTHER" id="PTHR34737:SF2">
    <property type="entry name" value="EF-HAND DOMAIN-CONTAINING PROTEIN"/>
    <property type="match status" value="1"/>
</dbReference>
<dbReference type="EMBL" id="VJMH01005234">
    <property type="protein sequence ID" value="KAF0698532.1"/>
    <property type="molecule type" value="Genomic_DNA"/>
</dbReference>
<evidence type="ECO:0000313" key="3">
    <source>
        <dbReference type="EMBL" id="KAF0698532.1"/>
    </source>
</evidence>
<dbReference type="InterPro" id="IPR055313">
    <property type="entry name" value="Temptin-like"/>
</dbReference>
<organism evidence="4 5">
    <name type="scientific">Aphanomyces stellatus</name>
    <dbReference type="NCBI Taxonomy" id="120398"/>
    <lineage>
        <taxon>Eukaryota</taxon>
        <taxon>Sar</taxon>
        <taxon>Stramenopiles</taxon>
        <taxon>Oomycota</taxon>
        <taxon>Saprolegniomycetes</taxon>
        <taxon>Saprolegniales</taxon>
        <taxon>Verrucalvaceae</taxon>
        <taxon>Aphanomyces</taxon>
    </lineage>
</organism>
<dbReference type="OrthoDB" id="129121at2759"/>
<reference evidence="4 5" key="1">
    <citation type="submission" date="2019-03" db="EMBL/GenBank/DDBJ databases">
        <authorList>
            <person name="Gaulin E."/>
            <person name="Dumas B."/>
        </authorList>
    </citation>
    <scope>NUCLEOTIDE SEQUENCE [LARGE SCALE GENOMIC DNA]</scope>
    <source>
        <strain evidence="4">CBS 568.67</strain>
    </source>
</reference>
<name>A0A485KRF2_9STRA</name>
<keyword evidence="5" id="KW-1185">Reference proteome</keyword>
<proteinExistence type="predicted"/>
<keyword evidence="1" id="KW-0732">Signal</keyword>
<dbReference type="PANTHER" id="PTHR34737">
    <property type="entry name" value="EF-HAND DOMAIN-CONTAINING PROTEIN"/>
    <property type="match status" value="1"/>
</dbReference>
<evidence type="ECO:0000259" key="2">
    <source>
        <dbReference type="Pfam" id="PF24784"/>
    </source>
</evidence>
<dbReference type="Pfam" id="PF24784">
    <property type="entry name" value="Temptin_C"/>
    <property type="match status" value="1"/>
</dbReference>
<dbReference type="Proteomes" id="UP000332933">
    <property type="component" value="Unassembled WGS sequence"/>
</dbReference>
<reference evidence="3" key="2">
    <citation type="submission" date="2019-06" db="EMBL/GenBank/DDBJ databases">
        <title>Genomics analysis of Aphanomyces spp. identifies a new class of oomycete effector associated with host adaptation.</title>
        <authorList>
            <person name="Gaulin E."/>
        </authorList>
    </citation>
    <scope>NUCLEOTIDE SEQUENCE</scope>
    <source>
        <strain evidence="3">CBS 578.67</strain>
    </source>
</reference>
<dbReference type="InterPro" id="IPR057626">
    <property type="entry name" value="S-S_Temptin"/>
</dbReference>
<dbReference type="AlphaFoldDB" id="A0A485KRF2"/>
<dbReference type="EMBL" id="CAADRA010005255">
    <property type="protein sequence ID" value="VFT87727.1"/>
    <property type="molecule type" value="Genomic_DNA"/>
</dbReference>
<gene>
    <name evidence="4" type="primary">Aste57867_10859</name>
    <name evidence="3" type="ORF">As57867_010819</name>
    <name evidence="4" type="ORF">ASTE57867_10859</name>
</gene>